<dbReference type="PANTHER" id="PTHR24322:SF736">
    <property type="entry name" value="RETINOL DEHYDROGENASE 10"/>
    <property type="match status" value="1"/>
</dbReference>
<organism evidence="6 7">
    <name type="scientific">Didymella glomerata</name>
    <dbReference type="NCBI Taxonomy" id="749621"/>
    <lineage>
        <taxon>Eukaryota</taxon>
        <taxon>Fungi</taxon>
        <taxon>Dikarya</taxon>
        <taxon>Ascomycota</taxon>
        <taxon>Pezizomycotina</taxon>
        <taxon>Dothideomycetes</taxon>
        <taxon>Pleosporomycetidae</taxon>
        <taxon>Pleosporales</taxon>
        <taxon>Pleosporineae</taxon>
        <taxon>Didymellaceae</taxon>
        <taxon>Didymella</taxon>
    </lineage>
</organism>
<dbReference type="PRINTS" id="PR00081">
    <property type="entry name" value="GDHRDH"/>
</dbReference>
<dbReference type="InterPro" id="IPR002347">
    <property type="entry name" value="SDR_fam"/>
</dbReference>
<evidence type="ECO:0000313" key="6">
    <source>
        <dbReference type="EMBL" id="KAJ4340670.1"/>
    </source>
</evidence>
<dbReference type="SUPFAM" id="SSF51735">
    <property type="entry name" value="NAD(P)-binding Rossmann-fold domains"/>
    <property type="match status" value="1"/>
</dbReference>
<dbReference type="InterPro" id="IPR057326">
    <property type="entry name" value="KR_dom"/>
</dbReference>
<dbReference type="PANTHER" id="PTHR24322">
    <property type="entry name" value="PKSB"/>
    <property type="match status" value="1"/>
</dbReference>
<evidence type="ECO:0000256" key="2">
    <source>
        <dbReference type="ARBA" id="ARBA00022857"/>
    </source>
</evidence>
<comment type="similarity">
    <text evidence="1 4">Belongs to the short-chain dehydrogenases/reductases (SDR) family.</text>
</comment>
<sequence length="389" mass="42488">MSLGKSIKSSNRSMAYRAYSGLTEAASEPLLTGSLLYLLTRGPPHIRAKLLAPFQSILPVFTNTPKGVARLATLITILKVLTTAGVLRRINAGLNRLAWNNWSLSRNGADWQFGPSKKELVLITGGSSGFGYEMVKSFSKHARVVAIDVSPFPAELDALHSVSYYQCDITDTEALEALCEQIKSEHGTISVLINNAGIGVGKTLLETSNAESQRLIQVNLMSHFVLIRAFVPDMLKQRKGHVVSIASMASFVAAPGLIDYCISKIGALYLTEGLRAECLAHYPNGRSICTTSIHPSWHQTGILKNAGKDLLDKHGIVPDPPSRVSDVVVEQVLAGRSGRICVPKDQERHMGVRNWPRWAQDMVFGLVFSKKSETFADLAEEYKARGGEM</sequence>
<dbReference type="AlphaFoldDB" id="A0A9W8X453"/>
<proteinExistence type="inferred from homology"/>
<dbReference type="SMART" id="SM00822">
    <property type="entry name" value="PKS_KR"/>
    <property type="match status" value="1"/>
</dbReference>
<dbReference type="InterPro" id="IPR020904">
    <property type="entry name" value="Sc_DH/Rdtase_CS"/>
</dbReference>
<keyword evidence="2" id="KW-0521">NADP</keyword>
<comment type="caution">
    <text evidence="6">The sequence shown here is derived from an EMBL/GenBank/DDBJ whole genome shotgun (WGS) entry which is preliminary data.</text>
</comment>
<keyword evidence="7" id="KW-1185">Reference proteome</keyword>
<dbReference type="InterPro" id="IPR036291">
    <property type="entry name" value="NAD(P)-bd_dom_sf"/>
</dbReference>
<dbReference type="Gene3D" id="3.40.50.720">
    <property type="entry name" value="NAD(P)-binding Rossmann-like Domain"/>
    <property type="match status" value="1"/>
</dbReference>
<reference evidence="6" key="1">
    <citation type="submission" date="2022-10" db="EMBL/GenBank/DDBJ databases">
        <title>Tapping the CABI collections for fungal endophytes: first genome assemblies for Collariella, Neodidymelliopsis, Ascochyta clinopodiicola, Didymella pomorum, Didymosphaeria variabile, Neocosmospora piperis and Neocucurbitaria cava.</title>
        <authorList>
            <person name="Hill R."/>
        </authorList>
    </citation>
    <scope>NUCLEOTIDE SEQUENCE</scope>
    <source>
        <strain evidence="6">IMI 360193</strain>
    </source>
</reference>
<dbReference type="Pfam" id="PF00106">
    <property type="entry name" value="adh_short"/>
    <property type="match status" value="1"/>
</dbReference>
<dbReference type="OrthoDB" id="10253736at2759"/>
<feature type="domain" description="Ketoreductase" evidence="5">
    <location>
        <begin position="119"/>
        <end position="300"/>
    </location>
</feature>
<gene>
    <name evidence="6" type="ORF">N0V87_002331</name>
</gene>
<evidence type="ECO:0000313" key="7">
    <source>
        <dbReference type="Proteomes" id="UP001140562"/>
    </source>
</evidence>
<dbReference type="EMBL" id="JAPEUV010000015">
    <property type="protein sequence ID" value="KAJ4340670.1"/>
    <property type="molecule type" value="Genomic_DNA"/>
</dbReference>
<name>A0A9W8X453_9PLEO</name>
<accession>A0A9W8X453</accession>
<dbReference type="GO" id="GO:0016616">
    <property type="term" value="F:oxidoreductase activity, acting on the CH-OH group of donors, NAD or NADP as acceptor"/>
    <property type="evidence" value="ECO:0007669"/>
    <property type="project" value="TreeGrafter"/>
</dbReference>
<dbReference type="Proteomes" id="UP001140562">
    <property type="component" value="Unassembled WGS sequence"/>
</dbReference>
<evidence type="ECO:0000256" key="4">
    <source>
        <dbReference type="RuleBase" id="RU000363"/>
    </source>
</evidence>
<keyword evidence="3" id="KW-0560">Oxidoreductase</keyword>
<dbReference type="PROSITE" id="PS00061">
    <property type="entry name" value="ADH_SHORT"/>
    <property type="match status" value="1"/>
</dbReference>
<evidence type="ECO:0000259" key="5">
    <source>
        <dbReference type="SMART" id="SM00822"/>
    </source>
</evidence>
<protein>
    <recommendedName>
        <fullName evidence="5">Ketoreductase domain-containing protein</fullName>
    </recommendedName>
</protein>
<evidence type="ECO:0000256" key="3">
    <source>
        <dbReference type="ARBA" id="ARBA00023002"/>
    </source>
</evidence>
<dbReference type="PRINTS" id="PR00080">
    <property type="entry name" value="SDRFAMILY"/>
</dbReference>
<evidence type="ECO:0000256" key="1">
    <source>
        <dbReference type="ARBA" id="ARBA00006484"/>
    </source>
</evidence>